<dbReference type="Gene3D" id="3.10.129.10">
    <property type="entry name" value="Hotdog Thioesterase"/>
    <property type="match status" value="1"/>
</dbReference>
<dbReference type="InterPro" id="IPR052365">
    <property type="entry name" value="THEM4/THEM5_acyl-CoA_thioest"/>
</dbReference>
<dbReference type="OrthoDB" id="9792301at2"/>
<evidence type="ECO:0000256" key="9">
    <source>
        <dbReference type="ARBA" id="ARBA00022946"/>
    </source>
</evidence>
<comment type="catalytic activity">
    <reaction evidence="22">
        <text>dodecanoyl-CoA + H2O = dodecanoate + CoA + H(+)</text>
        <dbReference type="Rhea" id="RHEA:30135"/>
        <dbReference type="ChEBI" id="CHEBI:15377"/>
        <dbReference type="ChEBI" id="CHEBI:15378"/>
        <dbReference type="ChEBI" id="CHEBI:18262"/>
        <dbReference type="ChEBI" id="CHEBI:57287"/>
        <dbReference type="ChEBI" id="CHEBI:57375"/>
    </reaction>
    <physiologicalReaction direction="left-to-right" evidence="22">
        <dbReference type="Rhea" id="RHEA:30136"/>
    </physiologicalReaction>
</comment>
<evidence type="ECO:0000256" key="2">
    <source>
        <dbReference type="ARBA" id="ARBA00004496"/>
    </source>
</evidence>
<dbReference type="InterPro" id="IPR029069">
    <property type="entry name" value="HotDog_dom_sf"/>
</dbReference>
<dbReference type="eggNOG" id="COG2050">
    <property type="taxonomic scope" value="Bacteria"/>
</dbReference>
<comment type="subcellular location">
    <subcellularLocation>
        <location evidence="3">Cell projection</location>
        <location evidence="3">Ruffle membrane</location>
    </subcellularLocation>
    <subcellularLocation>
        <location evidence="2">Cytoplasm</location>
    </subcellularLocation>
    <subcellularLocation>
        <location evidence="1">Membrane</location>
        <topology evidence="1">Peripheral membrane protein</topology>
    </subcellularLocation>
</comment>
<evidence type="ECO:0000256" key="21">
    <source>
        <dbReference type="ARBA" id="ARBA00047969"/>
    </source>
</evidence>
<evidence type="ECO:0000256" key="20">
    <source>
        <dbReference type="ARBA" id="ARBA00047734"/>
    </source>
</evidence>
<proteinExistence type="inferred from homology"/>
<evidence type="ECO:0000256" key="16">
    <source>
        <dbReference type="ARBA" id="ARBA00038848"/>
    </source>
</evidence>
<keyword evidence="11" id="KW-0472">Membrane</keyword>
<dbReference type="EMBL" id="CP001472">
    <property type="protein sequence ID" value="ACO33394.1"/>
    <property type="molecule type" value="Genomic_DNA"/>
</dbReference>
<feature type="domain" description="Thioesterase" evidence="24">
    <location>
        <begin position="91"/>
        <end position="164"/>
    </location>
</feature>
<comment type="catalytic activity">
    <reaction evidence="20">
        <text>hexadecanoyl-CoA + H2O = hexadecanoate + CoA + H(+)</text>
        <dbReference type="Rhea" id="RHEA:16645"/>
        <dbReference type="ChEBI" id="CHEBI:7896"/>
        <dbReference type="ChEBI" id="CHEBI:15377"/>
        <dbReference type="ChEBI" id="CHEBI:15378"/>
        <dbReference type="ChEBI" id="CHEBI:57287"/>
        <dbReference type="ChEBI" id="CHEBI:57379"/>
        <dbReference type="EC" id="3.1.2.2"/>
    </reaction>
    <physiologicalReaction direction="left-to-right" evidence="20">
        <dbReference type="Rhea" id="RHEA:16646"/>
    </physiologicalReaction>
</comment>
<evidence type="ECO:0000256" key="8">
    <source>
        <dbReference type="ARBA" id="ARBA00022832"/>
    </source>
</evidence>
<evidence type="ECO:0000256" key="11">
    <source>
        <dbReference type="ARBA" id="ARBA00023136"/>
    </source>
</evidence>
<dbReference type="GO" id="GO:0006631">
    <property type="term" value="P:fatty acid metabolic process"/>
    <property type="evidence" value="ECO:0007669"/>
    <property type="project" value="UniProtKB-KW"/>
</dbReference>
<gene>
    <name evidence="25" type="ordered locus">ACP_0461</name>
</gene>
<evidence type="ECO:0000256" key="17">
    <source>
        <dbReference type="ARBA" id="ARBA00040123"/>
    </source>
</evidence>
<reference evidence="25 26" key="1">
    <citation type="journal article" date="2009" name="Appl. Environ. Microbiol.">
        <title>Three genomes from the phylum Acidobacteria provide insight into the lifestyles of these microorganisms in soils.</title>
        <authorList>
            <person name="Ward N.L."/>
            <person name="Challacombe J.F."/>
            <person name="Janssen P.H."/>
            <person name="Henrissat B."/>
            <person name="Coutinho P.M."/>
            <person name="Wu M."/>
            <person name="Xie G."/>
            <person name="Haft D.H."/>
            <person name="Sait M."/>
            <person name="Badger J."/>
            <person name="Barabote R.D."/>
            <person name="Bradley B."/>
            <person name="Brettin T.S."/>
            <person name="Brinkac L.M."/>
            <person name="Bruce D."/>
            <person name="Creasy T."/>
            <person name="Daugherty S.C."/>
            <person name="Davidsen T.M."/>
            <person name="DeBoy R.T."/>
            <person name="Detter J.C."/>
            <person name="Dodson R.J."/>
            <person name="Durkin A.S."/>
            <person name="Ganapathy A."/>
            <person name="Gwinn-Giglio M."/>
            <person name="Han C.S."/>
            <person name="Khouri H."/>
            <person name="Kiss H."/>
            <person name="Kothari S.P."/>
            <person name="Madupu R."/>
            <person name="Nelson K.E."/>
            <person name="Nelson W.C."/>
            <person name="Paulsen I."/>
            <person name="Penn K."/>
            <person name="Ren Q."/>
            <person name="Rosovitz M.J."/>
            <person name="Selengut J.D."/>
            <person name="Shrivastava S."/>
            <person name="Sullivan S.A."/>
            <person name="Tapia R."/>
            <person name="Thompson L.S."/>
            <person name="Watkins K.L."/>
            <person name="Yang Q."/>
            <person name="Yu C."/>
            <person name="Zafar N."/>
            <person name="Zhou L."/>
            <person name="Kuske C.R."/>
        </authorList>
    </citation>
    <scope>NUCLEOTIDE SEQUENCE [LARGE SCALE GENOMIC DNA]</scope>
    <source>
        <strain evidence="26">ATCC 51196 / DSM 11244 / BCRC 80197 / JCM 7670 / NBRC 15755 / NCIMB 13165 / 161</strain>
    </source>
</reference>
<evidence type="ECO:0000256" key="22">
    <source>
        <dbReference type="ARBA" id="ARBA00048074"/>
    </source>
</evidence>
<evidence type="ECO:0000256" key="1">
    <source>
        <dbReference type="ARBA" id="ARBA00004170"/>
    </source>
</evidence>
<dbReference type="GO" id="GO:0016020">
    <property type="term" value="C:membrane"/>
    <property type="evidence" value="ECO:0007669"/>
    <property type="project" value="UniProtKB-SubCell"/>
</dbReference>
<evidence type="ECO:0000259" key="24">
    <source>
        <dbReference type="Pfam" id="PF03061"/>
    </source>
</evidence>
<dbReference type="HOGENOM" id="CLU_089876_6_1_0"/>
<evidence type="ECO:0000256" key="5">
    <source>
        <dbReference type="ARBA" id="ARBA00022490"/>
    </source>
</evidence>
<evidence type="ECO:0000256" key="7">
    <source>
        <dbReference type="ARBA" id="ARBA00022801"/>
    </source>
</evidence>
<dbReference type="STRING" id="240015.ACP_0461"/>
<keyword evidence="8" id="KW-0276">Fatty acid metabolism</keyword>
<keyword evidence="5" id="KW-0963">Cytoplasm</keyword>
<keyword evidence="6" id="KW-0053">Apoptosis</keyword>
<protein>
    <recommendedName>
        <fullName evidence="17">Acyl-coenzyme A thioesterase THEM4</fullName>
        <ecNumber evidence="16">3.1.2.2</ecNumber>
    </recommendedName>
    <alternativeName>
        <fullName evidence="18">Thioesterase superfamily member 4</fullName>
    </alternativeName>
</protein>
<evidence type="ECO:0000313" key="26">
    <source>
        <dbReference type="Proteomes" id="UP000002207"/>
    </source>
</evidence>
<dbReference type="Pfam" id="PF03061">
    <property type="entry name" value="4HBT"/>
    <property type="match status" value="1"/>
</dbReference>
<comment type="catalytic activity">
    <reaction evidence="23">
        <text>tetradecanoyl-CoA + H2O = tetradecanoate + CoA + H(+)</text>
        <dbReference type="Rhea" id="RHEA:40119"/>
        <dbReference type="ChEBI" id="CHEBI:15377"/>
        <dbReference type="ChEBI" id="CHEBI:15378"/>
        <dbReference type="ChEBI" id="CHEBI:30807"/>
        <dbReference type="ChEBI" id="CHEBI:57287"/>
        <dbReference type="ChEBI" id="CHEBI:57385"/>
    </reaction>
    <physiologicalReaction direction="left-to-right" evidence="23">
        <dbReference type="Rhea" id="RHEA:40120"/>
    </physiologicalReaction>
</comment>
<dbReference type="AlphaFoldDB" id="C1F0W2"/>
<keyword evidence="12" id="KW-0966">Cell projection</keyword>
<evidence type="ECO:0000256" key="14">
    <source>
        <dbReference type="ARBA" id="ARBA00037002"/>
    </source>
</evidence>
<evidence type="ECO:0000256" key="18">
    <source>
        <dbReference type="ARBA" id="ARBA00043210"/>
    </source>
</evidence>
<dbReference type="GO" id="GO:0016790">
    <property type="term" value="F:thiolester hydrolase activity"/>
    <property type="evidence" value="ECO:0007669"/>
    <property type="project" value="UniProtKB-ARBA"/>
</dbReference>
<evidence type="ECO:0000256" key="23">
    <source>
        <dbReference type="ARBA" id="ARBA00048180"/>
    </source>
</evidence>
<accession>C1F0W2</accession>
<dbReference type="Proteomes" id="UP000002207">
    <property type="component" value="Chromosome"/>
</dbReference>
<evidence type="ECO:0000256" key="10">
    <source>
        <dbReference type="ARBA" id="ARBA00023098"/>
    </source>
</evidence>
<evidence type="ECO:0000256" key="12">
    <source>
        <dbReference type="ARBA" id="ARBA00023273"/>
    </source>
</evidence>
<name>C1F0W2_ACIC5</name>
<comment type="catalytic activity">
    <reaction evidence="13">
        <text>(5Z,8Z,11Z,14Z)-eicosatetraenoyl-CoA + H2O = (5Z,8Z,11Z,14Z)-eicosatetraenoate + CoA + H(+)</text>
        <dbReference type="Rhea" id="RHEA:40151"/>
        <dbReference type="ChEBI" id="CHEBI:15377"/>
        <dbReference type="ChEBI" id="CHEBI:15378"/>
        <dbReference type="ChEBI" id="CHEBI:32395"/>
        <dbReference type="ChEBI" id="CHEBI:57287"/>
        <dbReference type="ChEBI" id="CHEBI:57368"/>
    </reaction>
    <physiologicalReaction direction="left-to-right" evidence="13">
        <dbReference type="Rhea" id="RHEA:40152"/>
    </physiologicalReaction>
</comment>
<keyword evidence="26" id="KW-1185">Reference proteome</keyword>
<organism evidence="25 26">
    <name type="scientific">Acidobacterium capsulatum (strain ATCC 51196 / DSM 11244 / BCRC 80197 / JCM 7670 / NBRC 15755 / NCIMB 13165 / 161)</name>
    <dbReference type="NCBI Taxonomy" id="240015"/>
    <lineage>
        <taxon>Bacteria</taxon>
        <taxon>Pseudomonadati</taxon>
        <taxon>Acidobacteriota</taxon>
        <taxon>Terriglobia</taxon>
        <taxon>Terriglobales</taxon>
        <taxon>Acidobacteriaceae</taxon>
        <taxon>Acidobacterium</taxon>
    </lineage>
</organism>
<comment type="catalytic activity">
    <reaction evidence="14">
        <text>(9Z)-octadecenoyl-CoA + H2O = (9Z)-octadecenoate + CoA + H(+)</text>
        <dbReference type="Rhea" id="RHEA:40139"/>
        <dbReference type="ChEBI" id="CHEBI:15377"/>
        <dbReference type="ChEBI" id="CHEBI:15378"/>
        <dbReference type="ChEBI" id="CHEBI:30823"/>
        <dbReference type="ChEBI" id="CHEBI:57287"/>
        <dbReference type="ChEBI" id="CHEBI:57387"/>
    </reaction>
    <physiologicalReaction direction="left-to-right" evidence="14">
        <dbReference type="Rhea" id="RHEA:40140"/>
    </physiologicalReaction>
</comment>
<sequence>MPPGILRNSLSIGKVTLGFPARLLIRTKEGQRTVPSSKLDKGEPLTHTALHGCFGCGQHNRTGLRLRFYVDDTGQILSTVRLAGRFEGPPGHAHGGIVATLLDEAMSKTNRAQNIVAMTRHMEVDYLRPVPLRTTLQLTARHLSVEGRKHHCAAELRNAAGELLATGKALFIAIDPARFQASKPSMRAMKS</sequence>
<evidence type="ECO:0000256" key="4">
    <source>
        <dbReference type="ARBA" id="ARBA00022475"/>
    </source>
</evidence>
<evidence type="ECO:0000256" key="13">
    <source>
        <dbReference type="ARBA" id="ARBA00035852"/>
    </source>
</evidence>
<comment type="catalytic activity">
    <reaction evidence="19">
        <text>octanoyl-CoA + H2O = octanoate + CoA + H(+)</text>
        <dbReference type="Rhea" id="RHEA:30143"/>
        <dbReference type="ChEBI" id="CHEBI:15377"/>
        <dbReference type="ChEBI" id="CHEBI:15378"/>
        <dbReference type="ChEBI" id="CHEBI:25646"/>
        <dbReference type="ChEBI" id="CHEBI:57287"/>
        <dbReference type="ChEBI" id="CHEBI:57386"/>
    </reaction>
    <physiologicalReaction direction="left-to-right" evidence="19">
        <dbReference type="Rhea" id="RHEA:30144"/>
    </physiologicalReaction>
</comment>
<comment type="similarity">
    <text evidence="15">Belongs to the THEM4/THEM5 thioesterase family.</text>
</comment>
<dbReference type="SUPFAM" id="SSF54637">
    <property type="entry name" value="Thioesterase/thiol ester dehydrase-isomerase"/>
    <property type="match status" value="1"/>
</dbReference>
<evidence type="ECO:0000256" key="6">
    <source>
        <dbReference type="ARBA" id="ARBA00022703"/>
    </source>
</evidence>
<comment type="catalytic activity">
    <reaction evidence="21">
        <text>decanoyl-CoA + H2O = decanoate + CoA + H(+)</text>
        <dbReference type="Rhea" id="RHEA:40059"/>
        <dbReference type="ChEBI" id="CHEBI:15377"/>
        <dbReference type="ChEBI" id="CHEBI:15378"/>
        <dbReference type="ChEBI" id="CHEBI:27689"/>
        <dbReference type="ChEBI" id="CHEBI:57287"/>
        <dbReference type="ChEBI" id="CHEBI:61430"/>
    </reaction>
    <physiologicalReaction direction="left-to-right" evidence="21">
        <dbReference type="Rhea" id="RHEA:40060"/>
    </physiologicalReaction>
</comment>
<dbReference type="PANTHER" id="PTHR12418:SF19">
    <property type="entry name" value="ACYL-COENZYME A THIOESTERASE THEM4"/>
    <property type="match status" value="1"/>
</dbReference>
<dbReference type="KEGG" id="aca:ACP_0461"/>
<keyword evidence="9" id="KW-0809">Transit peptide</keyword>
<dbReference type="InParanoid" id="C1F0W2"/>
<evidence type="ECO:0000256" key="19">
    <source>
        <dbReference type="ARBA" id="ARBA00047588"/>
    </source>
</evidence>
<keyword evidence="7" id="KW-0378">Hydrolase</keyword>
<keyword evidence="10" id="KW-0443">Lipid metabolism</keyword>
<dbReference type="CDD" id="cd03443">
    <property type="entry name" value="PaaI_thioesterase"/>
    <property type="match status" value="1"/>
</dbReference>
<keyword evidence="4" id="KW-1003">Cell membrane</keyword>
<evidence type="ECO:0000313" key="25">
    <source>
        <dbReference type="EMBL" id="ACO33394.1"/>
    </source>
</evidence>
<dbReference type="GO" id="GO:0005737">
    <property type="term" value="C:cytoplasm"/>
    <property type="evidence" value="ECO:0007669"/>
    <property type="project" value="UniProtKB-SubCell"/>
</dbReference>
<evidence type="ECO:0000256" key="3">
    <source>
        <dbReference type="ARBA" id="ARBA00004632"/>
    </source>
</evidence>
<dbReference type="InterPro" id="IPR006683">
    <property type="entry name" value="Thioestr_dom"/>
</dbReference>
<dbReference type="PANTHER" id="PTHR12418">
    <property type="entry name" value="ACYL-COENZYME A THIOESTERASE THEM4"/>
    <property type="match status" value="1"/>
</dbReference>
<dbReference type="EC" id="3.1.2.2" evidence="16"/>
<evidence type="ECO:0000256" key="15">
    <source>
        <dbReference type="ARBA" id="ARBA00038456"/>
    </source>
</evidence>